<dbReference type="Gene3D" id="2.30.38.10">
    <property type="entry name" value="Luciferase, Domain 3"/>
    <property type="match status" value="2"/>
</dbReference>
<dbReference type="CDD" id="cd05930">
    <property type="entry name" value="A_NRPS"/>
    <property type="match status" value="1"/>
</dbReference>
<dbReference type="Gene3D" id="1.10.1200.10">
    <property type="entry name" value="ACP-like"/>
    <property type="match status" value="3"/>
</dbReference>
<dbReference type="FunFam" id="3.40.50.980:FF:000001">
    <property type="entry name" value="Non-ribosomal peptide synthetase"/>
    <property type="match status" value="2"/>
</dbReference>
<gene>
    <name evidence="7" type="ORF">AO356_21100</name>
</gene>
<dbReference type="InterPro" id="IPR000873">
    <property type="entry name" value="AMP-dep_synth/lig_dom"/>
</dbReference>
<comment type="cofactor">
    <cofactor evidence="1">
        <name>pantetheine 4'-phosphate</name>
        <dbReference type="ChEBI" id="CHEBI:47942"/>
    </cofactor>
</comment>
<dbReference type="Proteomes" id="UP000059425">
    <property type="component" value="Chromosome"/>
</dbReference>
<proteinExistence type="inferred from homology"/>
<dbReference type="PROSITE" id="PS00455">
    <property type="entry name" value="AMP_BINDING"/>
    <property type="match status" value="2"/>
</dbReference>
<dbReference type="GO" id="GO:0031177">
    <property type="term" value="F:phosphopantetheine binding"/>
    <property type="evidence" value="ECO:0007669"/>
    <property type="project" value="InterPro"/>
</dbReference>
<dbReference type="PANTHER" id="PTHR45398:SF1">
    <property type="entry name" value="ENZYME, PUTATIVE (JCVI)-RELATED"/>
    <property type="match status" value="1"/>
</dbReference>
<feature type="region of interest" description="Disordered" evidence="5">
    <location>
        <begin position="788"/>
        <end position="815"/>
    </location>
</feature>
<dbReference type="InterPro" id="IPR001242">
    <property type="entry name" value="Condensation_dom"/>
</dbReference>
<dbReference type="Pfam" id="PF00550">
    <property type="entry name" value="PP-binding"/>
    <property type="match status" value="3"/>
</dbReference>
<dbReference type="Pfam" id="PF13193">
    <property type="entry name" value="AMP-binding_C"/>
    <property type="match status" value="3"/>
</dbReference>
<dbReference type="FunFam" id="2.30.38.10:FF:000001">
    <property type="entry name" value="Non-ribosomal peptide synthetase PvdI"/>
    <property type="match status" value="2"/>
</dbReference>
<protein>
    <submittedName>
        <fullName evidence="7">Non-ribosomal peptide synthetase</fullName>
    </submittedName>
</protein>
<feature type="domain" description="Carrier" evidence="6">
    <location>
        <begin position="2550"/>
        <end position="2624"/>
    </location>
</feature>
<accession>A0A0N9WLE4</accession>
<dbReference type="FunFam" id="3.30.300.30:FF:000010">
    <property type="entry name" value="Enterobactin synthetase component F"/>
    <property type="match status" value="3"/>
</dbReference>
<dbReference type="Gene3D" id="3.30.559.30">
    <property type="entry name" value="Nonribosomal peptide synthetase, condensation domain"/>
    <property type="match status" value="5"/>
</dbReference>
<dbReference type="EMBL" id="CP012831">
    <property type="protein sequence ID" value="ALI09209.1"/>
    <property type="molecule type" value="Genomic_DNA"/>
</dbReference>
<dbReference type="InterPro" id="IPR042099">
    <property type="entry name" value="ANL_N_sf"/>
</dbReference>
<dbReference type="InterPro" id="IPR025110">
    <property type="entry name" value="AMP-bd_C"/>
</dbReference>
<dbReference type="Gene3D" id="3.30.300.30">
    <property type="match status" value="3"/>
</dbReference>
<dbReference type="InterPro" id="IPR045851">
    <property type="entry name" value="AMP-bd_C_sf"/>
</dbReference>
<evidence type="ECO:0000259" key="6">
    <source>
        <dbReference type="PROSITE" id="PS50075"/>
    </source>
</evidence>
<keyword evidence="4" id="KW-0597">Phosphoprotein</keyword>
<dbReference type="PROSITE" id="PS00012">
    <property type="entry name" value="PHOSPHOPANTETHEINE"/>
    <property type="match status" value="3"/>
</dbReference>
<dbReference type="CDD" id="cd19531">
    <property type="entry name" value="LCL_NRPS-like"/>
    <property type="match status" value="1"/>
</dbReference>
<dbReference type="GO" id="GO:0003824">
    <property type="term" value="F:catalytic activity"/>
    <property type="evidence" value="ECO:0007669"/>
    <property type="project" value="InterPro"/>
</dbReference>
<reference evidence="7 8" key="2">
    <citation type="journal article" date="2018" name="Nature">
        <title>Mutant phenotypes for thousands of bacterial genes of unknown function.</title>
        <authorList>
            <person name="Price M.N."/>
            <person name="Wetmore K.M."/>
            <person name="Waters R.J."/>
            <person name="Callaghan M."/>
            <person name="Ray J."/>
            <person name="Liu H."/>
            <person name="Kuehl J.V."/>
            <person name="Melnyk R.A."/>
            <person name="Lamson J.S."/>
            <person name="Suh Y."/>
            <person name="Carlson H.K."/>
            <person name="Esquivel Z."/>
            <person name="Sadeeshkumar H."/>
            <person name="Chakraborty R."/>
            <person name="Zane G.M."/>
            <person name="Rubin B.E."/>
            <person name="Wall J.D."/>
            <person name="Visel A."/>
            <person name="Bristow J."/>
            <person name="Blow M.J."/>
            <person name="Arkin A.P."/>
            <person name="Deutschbauer A.M."/>
        </authorList>
    </citation>
    <scope>NUCLEOTIDE SEQUENCE [LARGE SCALE GENOMIC DNA]</scope>
    <source>
        <strain evidence="7 8">FW300-N2C3</strain>
    </source>
</reference>
<evidence type="ECO:0000256" key="4">
    <source>
        <dbReference type="ARBA" id="ARBA00022553"/>
    </source>
</evidence>
<dbReference type="CDD" id="cd19543">
    <property type="entry name" value="DCL_NRPS"/>
    <property type="match status" value="2"/>
</dbReference>
<dbReference type="Gene3D" id="3.40.50.980">
    <property type="match status" value="6"/>
</dbReference>
<dbReference type="NCBIfam" id="NF004282">
    <property type="entry name" value="PRK05691.1"/>
    <property type="match status" value="7"/>
</dbReference>
<evidence type="ECO:0000313" key="8">
    <source>
        <dbReference type="Proteomes" id="UP000059425"/>
    </source>
</evidence>
<dbReference type="PROSITE" id="PS50075">
    <property type="entry name" value="CARRIER"/>
    <property type="match status" value="3"/>
</dbReference>
<dbReference type="Gene3D" id="3.40.50.12780">
    <property type="entry name" value="N-terminal domain of ligase-like"/>
    <property type="match status" value="1"/>
</dbReference>
<evidence type="ECO:0000256" key="3">
    <source>
        <dbReference type="ARBA" id="ARBA00022450"/>
    </source>
</evidence>
<dbReference type="SUPFAM" id="SSF56801">
    <property type="entry name" value="Acetyl-CoA synthetase-like"/>
    <property type="match status" value="3"/>
</dbReference>
<feature type="domain" description="Carrier" evidence="6">
    <location>
        <begin position="4087"/>
        <end position="4162"/>
    </location>
</feature>
<dbReference type="GO" id="GO:0044550">
    <property type="term" value="P:secondary metabolite biosynthetic process"/>
    <property type="evidence" value="ECO:0007669"/>
    <property type="project" value="UniProtKB-ARBA"/>
</dbReference>
<dbReference type="Pfam" id="PF00668">
    <property type="entry name" value="Condensation"/>
    <property type="match status" value="5"/>
</dbReference>
<dbReference type="InterPro" id="IPR020806">
    <property type="entry name" value="PKS_PP-bd"/>
</dbReference>
<evidence type="ECO:0000256" key="2">
    <source>
        <dbReference type="ARBA" id="ARBA00006432"/>
    </source>
</evidence>
<dbReference type="InterPro" id="IPR023213">
    <property type="entry name" value="CAT-like_dom_sf"/>
</dbReference>
<organism evidence="7 8">
    <name type="scientific">Pseudomonas fluorescens</name>
    <dbReference type="NCBI Taxonomy" id="294"/>
    <lineage>
        <taxon>Bacteria</taxon>
        <taxon>Pseudomonadati</taxon>
        <taxon>Pseudomonadota</taxon>
        <taxon>Gammaproteobacteria</taxon>
        <taxon>Pseudomonadales</taxon>
        <taxon>Pseudomonadaceae</taxon>
        <taxon>Pseudomonas</taxon>
    </lineage>
</organism>
<evidence type="ECO:0000256" key="1">
    <source>
        <dbReference type="ARBA" id="ARBA00001957"/>
    </source>
</evidence>
<dbReference type="InterPro" id="IPR009081">
    <property type="entry name" value="PP-bd_ACP"/>
</dbReference>
<dbReference type="InterPro" id="IPR010060">
    <property type="entry name" value="NRPS_synth"/>
</dbReference>
<dbReference type="OrthoDB" id="9757559at2"/>
<dbReference type="NCBIfam" id="NF003417">
    <property type="entry name" value="PRK04813.1"/>
    <property type="match status" value="5"/>
</dbReference>
<comment type="similarity">
    <text evidence="2">Belongs to the ATP-dependent AMP-binding enzyme family.</text>
</comment>
<dbReference type="FunFam" id="3.30.559.10:FF:000012">
    <property type="entry name" value="Non-ribosomal peptide synthetase"/>
    <property type="match status" value="1"/>
</dbReference>
<dbReference type="InterPro" id="IPR036736">
    <property type="entry name" value="ACP-like_sf"/>
</dbReference>
<dbReference type="InterPro" id="IPR020845">
    <property type="entry name" value="AMP-binding_CS"/>
</dbReference>
<name>A0A0N9WLE4_PSEFL</name>
<feature type="domain" description="Carrier" evidence="6">
    <location>
        <begin position="1047"/>
        <end position="1121"/>
    </location>
</feature>
<keyword evidence="3" id="KW-0596">Phosphopantetheine</keyword>
<dbReference type="CDD" id="cd19534">
    <property type="entry name" value="E_NRPS"/>
    <property type="match status" value="2"/>
</dbReference>
<reference evidence="8" key="1">
    <citation type="submission" date="2015-09" db="EMBL/GenBank/DDBJ databases">
        <title>Whole genome sequence of Pseudomonas fluorescens FW300-N2C3.</title>
        <authorList>
            <person name="Ray J."/>
            <person name="Melnyk R."/>
            <person name="Deutschbauer A."/>
        </authorList>
    </citation>
    <scope>NUCLEOTIDE SEQUENCE [LARGE SCALE GENOMIC DNA]</scope>
    <source>
        <strain evidence="8">FW300-N2C3</strain>
    </source>
</reference>
<dbReference type="PANTHER" id="PTHR45398">
    <property type="match status" value="1"/>
</dbReference>
<dbReference type="CDD" id="cd17649">
    <property type="entry name" value="A_NRPS_PvdJ-like"/>
    <property type="match status" value="1"/>
</dbReference>
<dbReference type="NCBIfam" id="TIGR01733">
    <property type="entry name" value="AA-adenyl-dom"/>
    <property type="match status" value="2"/>
</dbReference>
<dbReference type="InterPro" id="IPR006162">
    <property type="entry name" value="Ppantetheine_attach_site"/>
</dbReference>
<evidence type="ECO:0000256" key="5">
    <source>
        <dbReference type="SAM" id="MobiDB-lite"/>
    </source>
</evidence>
<dbReference type="SUPFAM" id="SSF52777">
    <property type="entry name" value="CoA-dependent acyltransferases"/>
    <property type="match status" value="10"/>
</dbReference>
<dbReference type="SUPFAM" id="SSF47336">
    <property type="entry name" value="ACP-like"/>
    <property type="match status" value="3"/>
</dbReference>
<dbReference type="Pfam" id="PF00501">
    <property type="entry name" value="AMP-binding"/>
    <property type="match status" value="3"/>
</dbReference>
<evidence type="ECO:0000313" key="7">
    <source>
        <dbReference type="EMBL" id="ALI09209.1"/>
    </source>
</evidence>
<dbReference type="NCBIfam" id="TIGR01720">
    <property type="entry name" value="NRPS-para261"/>
    <property type="match status" value="2"/>
</dbReference>
<dbReference type="RefSeq" id="WP_060741392.1">
    <property type="nucleotide sequence ID" value="NZ_CP012831.1"/>
</dbReference>
<dbReference type="Gene3D" id="3.30.559.10">
    <property type="entry name" value="Chloramphenicol acetyltransferase-like domain"/>
    <property type="match status" value="5"/>
</dbReference>
<dbReference type="FunFam" id="1.10.1200.10:FF:000005">
    <property type="entry name" value="Nonribosomal peptide synthetase 1"/>
    <property type="match status" value="3"/>
</dbReference>
<sequence length="4183" mass="459704">MNAEDALKLARRFIGLPLEKRRMFLAALDKEGVEFSGFPIPRGVEAEDRQALSYAQQRMWFLWQLEPGSGAYNLPGAVRLKGALSLPALEQAFASLVARHETLRTVFQRQADDSLLQVPSNTALAIKRQDFSALPAAEREQAVRQAAEAQSMQPFDLSSGPLLRVELLTLDEQEHVLLLTLHHIVSDGWSMNVLIDEFIRCYDAHEAGVAPQLADLPIQYSDYALWQRRWLEAGEQARQLEYWQAQLGDEHPVLELPIDHPRPAMPSYRGTRFEFAVEPALAEQLRATAQQHNITLFMLLLGAFNVLLHRYTGHTDIRVGVPIANRNRAETEGLIGFFVNTQVLRTELGGQTRVDELLRTVKDAALGAQAHQDLPFERLVEALKLERSLSHTPLFQVMYNHQPQVADIASIRTASGLELSMLEWQSRTTQFDLTLDTWEKAGKLHAALTYANDLFDAATVERMARHWTRLLHGMVADSRALVGELPLLEADEYQRLIHDWNPVDTPFDQALCIHQMIARQAQAAPDALAVTFANIRLSYSELDGRANRLAHKLIELGVDPEVRVGVAMPRSEHLLIALLAVLKAGGAYVPLDPDYPAERVAYMLDDSRARVLLTEQAVAATLDVPAETTVLMLDRIELGQYPLGAPVTHVTPDNLAYVIYTSGSTGQPKGVAIAHRNVLALIDWSRSVYNRDDIQGVLASTSVCFDLSVWELFVTLANGGSLIIARNALELPQLPARDQVRLINTVPSAIAALQRSGEIPASVRIINLAGEPLKQSLVDALYPQHPSCGSELARDSGGSAPHGPTDRAPSRASSLPQGVEHVYDLYGPSEDTTYSTWTRRTAGGTANIGRPLKHTASYLLDADLQPVPQGVSAELYLSGAGITRGYLGRAAMTAEKYVPNPFSTTGERLYRTGDLTRYQADGALQYVGRIDHQVKVRGFRIELGEIEARLLQQPQVRELAVLAQDGEHGQQLVAFIVPREAAVLADADAQVQLREALKAALREHLPDYMVPAYLVFLPQLPLTPNGKLDRKALPAIDGSEQQREFVAPHSPMEKALAAIWQDVLNLDSIGLEDNFFELGGDSIVSMQVVSRARQVGIVLNPKALFQHQTLRSLALVARQGDSQAIDQGLARGAVPLTPVQQWFFERDIPERQHWNQSLLLVPGEHLDAVALASALVRLAEHHDSLRLRFTQVNGQWQQAYAEPSAASVLWQRQATSVEQLNALCDDAQRSLDLEDGPLLRALLVDMVDGSQRLLLAIHHLVVDGVSWRVLLDDLQQFYRQLQAGQAIQVPAKTSAYGQWAAHLHGHLDGFMASLDYWRAQGHAPAGNGLPCDYPERLLLACDERKVQVRLDAEQTRQLLQQAPKAYRTQVNDLLLTALARTVCRWTGQDSTLIQLEGHGREALFDGVDLTRTVGWFTSLFPVSLSPAPALSASVKAIKEQLRAVPDKGLGYGVLRYLGEPAVRAELAAMPAPRITFNYLGQFDRQFDDGALFVPSGEGSGAAQHARAPLANWLTVEGQVYGGELSLNWGFSERMFKQQTIETLAADYLAELRTLIEHCCALETPQATPSDFPLARISQAQLDSLPVAAGQLDDLYPLSPMQQGLLFHTLYEQAAGEYINQLRVDVQGLDPQRFADAWQATLDAQDILRSGFVWQGDLEQPLQIVHRQVELPFTVLDWRGHDHLAEALNECADAERRQGFDLARAPLLRLVLVQTEAERWHLIYTHHHILMDGWSNAQLLGEVLQRYSGRLPKANVGRYRDYIAWLQRQDAQLSETFWTGQLATLQEPTRLARVMSASEIHSGHGDHFQTLDATRTQALEQFARQQKVTLNTLVQAAWLLLLQRYTGHDSVAFGATVAGRPADLPGIEQQVGLFINTLPVIAAPRPDQSVGAWLQAVQVQNLSLREFEHTPLADIQRWAGQGGEALFDNILVFENYPIAQALAEGAGQGAVFGEVSHLEQTHYPLSVAVTLGETLALHYSFDRAHFSPAAIDGISAQLLHLLERFAESAARNLGQIALVSAEEQARQQAANHPQPYPTDIAVHQRIADLAARKPDATAVIFDGQRFSYGDLDRRANQLAHALIARGVAPETRVGVALPRSEGVIVALLAVLKAGAAYVPLDTSYPRERLAYLIEDSGLALLLTDSRVSAQLPLEGAAEVLELDRLDLSLQPTNAPAVGIDPQNLAYVIYTSGSTGNPKGVSVAHAPLAMHCQAIGERYEMQGSDCEFHFMSFAFDGAHERWLTSLTHGASLLIRDDSLWTPEQTYNAMAEHGVTVVAFPPVYLQQLAEHAERVGNPPKVRIYCFGGDAVPNASFERVKRALDPEFIINGYGPTETVVTPLIWKAGRDVVCGTAYAPIGSRIGDRSAYVLDADLNLLPQGMAGELYLGGTGLARGYLNRPGLTAERFVADPFSRSGGLLYRTGDLVRQRVDGTFDYLDRIDNQVKIRGFRIELGEVEASLQALDGVREAVVVAQEGAAGSGKRLVAYVVADESVDEAFAEHLRDQLKATLPAHMVPAYLLLLERLPLTPNGKLDRKNLPKPDVSQLQRTYVAPRSPLEQQLVSIWQDVLKLAQVGLRDNFFELGGDSIVSIQVVSRARQAGIHFTPKDLFQHQTIEALAAVAQTGAPLQAIDQRPVTGETALLPIHQWFFAQAIPDRHHWNQSVMLKPTQALDAQALEQALDALVAHHDSLRLAFIEQAAGWTARYRDGVADGIVWQADVADLAALQAQGDQAQRSLQLDGGSLIRAVLANLADGTQRLLLIVHHLVVDGVSWRILVEDLQTAYRQALTGATVQLPAKTSAIKAWTEALQGYARSASLQAELGFWQQQLQGASTALPWDNPQGGRQQAQAMTVRTSLDKSLTRQLLQQAPAAYRTQVNDLLLTALARVMVRWTGADSVVVQLEGHGREELFEHIDLTRTVGWFTSLFPARLTPAAELGASLKQIKEQLRAIPHKGIGFGALAHLGDAPARQALQALPTPQLTFNYLGQFDGSFAAADDALFVPTAEHGGEELNMQGPLGSPLALDGKVFGGELDLSWTFSGDLFNAATIQRLADDYLQELTALIRHCCDSQHRGVTPSDFPLARLSQAQLDTLVRAPQAVDDIYPLSPMQQGMLFHSLLGHGSGDYINQMRLDVEGVDPQRFRAAWQAVVDAHDILRTGFFWQGDLEQPVQIVQRQVEVPFRVLDWNGRTDIDDALQTLADEERAQGVDLTQAPLMRLVLVRTGTDRHHLIYTNHHILMDGWSSAQLLGEVLQHYRGDSVARPTGRYRDYIAWLQRQDASLGEGFWTQQLRTLDEPVRLAQVFARPAQDVSATLYGHHRMQLDGMQTQRLAEFARQAKVTVNTLVQAAWLLLLQRYTGKASVAFGATVAGRPADLVGVEGQIGLFINTLPVIASPRPEQDLGDWLHSVQAQNLALREFEHTALFDIQRWAGLGGEALFDNILVFENYPISEALAHGAPEGLRFGAVDNLEQTNYPLTLLVSLGAELAVQFSYQCARFTEASVEQIGVHLQRLLLQMIDAGQRPLGELSVLDERETRQHVQGWNATTAEYPQARCVHRLFEAQARQTPDATALVFADQVLSYGELNVRANRLAHCLIEQGVGPDRLVGVALERGVDMIVALLAILKAGGAYLPLDPAFPQDRLAYMIEDSGIELLLTQSSLLDQFCGSELARDGGGSVNDDVEGEGLIASKLAPTGGGVGVKTLVLDQEGGWLDGYAGEAPATRLDAEHLAYAIYTSGSTGKPKGVMVRHEALVNFVASMAREPGITARDRVLSLTTFSFDIFGLELYGALLSGACVVLVDKQSAHDPEALLKTIDRQQVSVVQATPSTWRMLLDHPASGLLAGRKCLCGGEALAEDLAERLLDVAGEVWNLYGPTETTIWSAAYRLTQEHRVPYLGRPIANTSLYIVGDHFAPNPVGLIGELLIGGDGLARGYHDRAALTAERFLPDPFGNGTRVYRTGDLARQRGDGVIEYIGRVDHQVKIRGFRIELGEIEACLLAQEAIREAVVVPQPGPGGLQLVAYLVATDPETAEPTALREALKAQLAPLLPDYMMPAHWLLLERLPLTPNGKLDRKALPLPDAQQLLRAYVAPQGALEQGIADIWQDVLKLERVGRDDNFFELGGHSLLATQATARLQMEQGAAVPLDLLFSTTSLADYAAQLAAHLTPHSSADLSEMHDFLADLETL</sequence>
<dbReference type="InterPro" id="IPR010071">
    <property type="entry name" value="AA_adenyl_dom"/>
</dbReference>
<dbReference type="SMART" id="SM00823">
    <property type="entry name" value="PKS_PP"/>
    <property type="match status" value="3"/>
</dbReference>